<comment type="caution">
    <text evidence="8">The sequence shown here is derived from an EMBL/GenBank/DDBJ whole genome shotgun (WGS) entry which is preliminary data.</text>
</comment>
<evidence type="ECO:0000256" key="2">
    <source>
        <dbReference type="ARBA" id="ARBA00022448"/>
    </source>
</evidence>
<evidence type="ECO:0000256" key="4">
    <source>
        <dbReference type="ARBA" id="ARBA00022989"/>
    </source>
</evidence>
<feature type="transmembrane region" description="Helical" evidence="6">
    <location>
        <begin position="297"/>
        <end position="316"/>
    </location>
</feature>
<evidence type="ECO:0000256" key="5">
    <source>
        <dbReference type="ARBA" id="ARBA00023136"/>
    </source>
</evidence>
<feature type="transmembrane region" description="Helical" evidence="6">
    <location>
        <begin position="84"/>
        <end position="102"/>
    </location>
</feature>
<organism evidence="8 9">
    <name type="scientific">Paenibacillus aestuarii</name>
    <dbReference type="NCBI Taxonomy" id="516965"/>
    <lineage>
        <taxon>Bacteria</taxon>
        <taxon>Bacillati</taxon>
        <taxon>Bacillota</taxon>
        <taxon>Bacilli</taxon>
        <taxon>Bacillales</taxon>
        <taxon>Paenibacillaceae</taxon>
        <taxon>Paenibacillus</taxon>
    </lineage>
</organism>
<evidence type="ECO:0000313" key="8">
    <source>
        <dbReference type="EMBL" id="MFC5451875.1"/>
    </source>
</evidence>
<dbReference type="InterPro" id="IPR011701">
    <property type="entry name" value="MFS"/>
</dbReference>
<protein>
    <submittedName>
        <fullName evidence="8">MFS transporter</fullName>
    </submittedName>
</protein>
<keyword evidence="5 6" id="KW-0472">Membrane</keyword>
<accession>A0ABW0KEN9</accession>
<dbReference type="PANTHER" id="PTHR23525">
    <property type="entry name" value="TRANSPORTER, PUTATIVE-RELATED"/>
    <property type="match status" value="1"/>
</dbReference>
<keyword evidence="3 6" id="KW-0812">Transmembrane</keyword>
<gene>
    <name evidence="8" type="ORF">ACFPOG_27100</name>
</gene>
<feature type="transmembrane region" description="Helical" evidence="6">
    <location>
        <begin position="52"/>
        <end position="72"/>
    </location>
</feature>
<feature type="domain" description="Major facilitator superfamily (MFS) profile" evidence="7">
    <location>
        <begin position="18"/>
        <end position="413"/>
    </location>
</feature>
<dbReference type="InterPro" id="IPR036259">
    <property type="entry name" value="MFS_trans_sf"/>
</dbReference>
<comment type="subcellular location">
    <subcellularLocation>
        <location evidence="1">Cell membrane</location>
        <topology evidence="1">Multi-pass membrane protein</topology>
    </subcellularLocation>
</comment>
<dbReference type="InterPro" id="IPR020846">
    <property type="entry name" value="MFS_dom"/>
</dbReference>
<keyword evidence="4 6" id="KW-1133">Transmembrane helix</keyword>
<name>A0ABW0KEN9_9BACL</name>
<evidence type="ECO:0000256" key="3">
    <source>
        <dbReference type="ARBA" id="ARBA00022692"/>
    </source>
</evidence>
<feature type="transmembrane region" description="Helical" evidence="6">
    <location>
        <begin position="222"/>
        <end position="245"/>
    </location>
</feature>
<sequence length="422" mass="46440">MANLLYEWKEQFQGYSRNILLFFGFNFVWNLGLGMFGLVYNLYVKSLGYDQTMVGSIVGMSSLAAAIILIPAGMMNDRFGPKRVISFGLFCVIAALVARSLIADQHGMLISSFLGGAALAVVSATILPFMANNSSPQQRVHLFSFNMALVMVANVVGIALGGALCDFFHFSFGLEEILSLRVTLLIGAGFAALGVIPMFMFEKSEQEVRSQRERLQWKQMWTVHRTSLQVIGIFVLLGLLSSTAGGMIVPYLNVYFEDRFEASKTAIGIIVALGQGATAVAFLIGPMIVKRFGEVKSVVYLQLSSIPFLLITAFSANFHLSSVGYLFRQALMNAANPFYNSIKMSYVHRSMRGLASSSGEAVFNLGWFLASPVSTGLVYHYGPYYGYAYAFCITAVVYTLISCLFLVFFGKNRFKPIEEAES</sequence>
<keyword evidence="2" id="KW-0813">Transport</keyword>
<feature type="transmembrane region" description="Helical" evidence="6">
    <location>
        <begin position="108"/>
        <end position="131"/>
    </location>
</feature>
<feature type="transmembrane region" description="Helical" evidence="6">
    <location>
        <begin position="265"/>
        <end position="285"/>
    </location>
</feature>
<dbReference type="Pfam" id="PF07690">
    <property type="entry name" value="MFS_1"/>
    <property type="match status" value="1"/>
</dbReference>
<feature type="transmembrane region" description="Helical" evidence="6">
    <location>
        <begin position="182"/>
        <end position="201"/>
    </location>
</feature>
<feature type="transmembrane region" description="Helical" evidence="6">
    <location>
        <begin position="20"/>
        <end position="40"/>
    </location>
</feature>
<keyword evidence="9" id="KW-1185">Reference proteome</keyword>
<dbReference type="PROSITE" id="PS50850">
    <property type="entry name" value="MFS"/>
    <property type="match status" value="1"/>
</dbReference>
<feature type="transmembrane region" description="Helical" evidence="6">
    <location>
        <begin position="387"/>
        <end position="409"/>
    </location>
</feature>
<dbReference type="EMBL" id="JBHSMJ010000040">
    <property type="protein sequence ID" value="MFC5451875.1"/>
    <property type="molecule type" value="Genomic_DNA"/>
</dbReference>
<evidence type="ECO:0000259" key="7">
    <source>
        <dbReference type="PROSITE" id="PS50850"/>
    </source>
</evidence>
<evidence type="ECO:0000256" key="6">
    <source>
        <dbReference type="SAM" id="Phobius"/>
    </source>
</evidence>
<proteinExistence type="predicted"/>
<reference evidence="9" key="1">
    <citation type="journal article" date="2019" name="Int. J. Syst. Evol. Microbiol.">
        <title>The Global Catalogue of Microorganisms (GCM) 10K type strain sequencing project: providing services to taxonomists for standard genome sequencing and annotation.</title>
        <authorList>
            <consortium name="The Broad Institute Genomics Platform"/>
            <consortium name="The Broad Institute Genome Sequencing Center for Infectious Disease"/>
            <person name="Wu L."/>
            <person name="Ma J."/>
        </authorList>
    </citation>
    <scope>NUCLEOTIDE SEQUENCE [LARGE SCALE GENOMIC DNA]</scope>
    <source>
        <strain evidence="9">KACC 11904</strain>
    </source>
</reference>
<dbReference type="Proteomes" id="UP001596044">
    <property type="component" value="Unassembled WGS sequence"/>
</dbReference>
<dbReference type="PANTHER" id="PTHR23525:SF1">
    <property type="entry name" value="NODULIN-LIKE DOMAIN-CONTAINING PROTEIN"/>
    <property type="match status" value="1"/>
</dbReference>
<dbReference type="SUPFAM" id="SSF103473">
    <property type="entry name" value="MFS general substrate transporter"/>
    <property type="match status" value="1"/>
</dbReference>
<dbReference type="RefSeq" id="WP_270879923.1">
    <property type="nucleotide sequence ID" value="NZ_JAQFVF010000027.1"/>
</dbReference>
<evidence type="ECO:0000256" key="1">
    <source>
        <dbReference type="ARBA" id="ARBA00004651"/>
    </source>
</evidence>
<feature type="transmembrane region" description="Helical" evidence="6">
    <location>
        <begin position="143"/>
        <end position="170"/>
    </location>
</feature>
<dbReference type="Gene3D" id="1.20.1250.20">
    <property type="entry name" value="MFS general substrate transporter like domains"/>
    <property type="match status" value="1"/>
</dbReference>
<evidence type="ECO:0000313" key="9">
    <source>
        <dbReference type="Proteomes" id="UP001596044"/>
    </source>
</evidence>